<name>A0A366D5A7_9NOCA</name>
<dbReference type="AlphaFoldDB" id="A0A366D5A7"/>
<dbReference type="Proteomes" id="UP000252586">
    <property type="component" value="Unassembled WGS sequence"/>
</dbReference>
<organism evidence="1 2">
    <name type="scientific">Nocardia puris</name>
    <dbReference type="NCBI Taxonomy" id="208602"/>
    <lineage>
        <taxon>Bacteria</taxon>
        <taxon>Bacillati</taxon>
        <taxon>Actinomycetota</taxon>
        <taxon>Actinomycetes</taxon>
        <taxon>Mycobacteriales</taxon>
        <taxon>Nocardiaceae</taxon>
        <taxon>Nocardia</taxon>
    </lineage>
</organism>
<protein>
    <submittedName>
        <fullName evidence="1">Uncharacterized protein</fullName>
    </submittedName>
</protein>
<evidence type="ECO:0000313" key="2">
    <source>
        <dbReference type="Proteomes" id="UP000252586"/>
    </source>
</evidence>
<sequence length="44" mass="4881">MVAALIVVALLIFAAIGYAICRYVWWPDYQRSGRSVAPRGGGRR</sequence>
<reference evidence="1 2" key="1">
    <citation type="submission" date="2018-06" db="EMBL/GenBank/DDBJ databases">
        <title>Genomic Encyclopedia of Type Strains, Phase IV (KMG-IV): sequencing the most valuable type-strain genomes for metagenomic binning, comparative biology and taxonomic classification.</title>
        <authorList>
            <person name="Goeker M."/>
        </authorList>
    </citation>
    <scope>NUCLEOTIDE SEQUENCE [LARGE SCALE GENOMIC DNA]</scope>
    <source>
        <strain evidence="1 2">DSM 44599</strain>
    </source>
</reference>
<comment type="caution">
    <text evidence="1">The sequence shown here is derived from an EMBL/GenBank/DDBJ whole genome shotgun (WGS) entry which is preliminary data.</text>
</comment>
<dbReference type="EMBL" id="QNRE01000015">
    <property type="protein sequence ID" value="RBO85221.1"/>
    <property type="molecule type" value="Genomic_DNA"/>
</dbReference>
<gene>
    <name evidence="1" type="ORF">DFR74_11569</name>
</gene>
<keyword evidence="2" id="KW-1185">Reference proteome</keyword>
<proteinExistence type="predicted"/>
<dbReference type="STRING" id="1210090.GCA_001613185_03127"/>
<evidence type="ECO:0000313" key="1">
    <source>
        <dbReference type="EMBL" id="RBO85221.1"/>
    </source>
</evidence>
<accession>A0A366D5A7</accession>